<gene>
    <name evidence="1" type="ORF">GV789_03030</name>
    <name evidence="2" type="ORF">GV794_28615</name>
</gene>
<evidence type="ECO:0000313" key="3">
    <source>
        <dbReference type="Proteomes" id="UP000468928"/>
    </source>
</evidence>
<reference evidence="3 4" key="1">
    <citation type="submission" date="2020-01" db="EMBL/GenBank/DDBJ databases">
        <title>Genetics and antimicrobial susceptibilities of Nocardia species isolated from the soil; a comparison with species isolated from humans.</title>
        <authorList>
            <person name="Carrasco G."/>
            <person name="Monzon S."/>
            <person name="Sansegundo M."/>
            <person name="Garcia E."/>
            <person name="Garrido N."/>
            <person name="Medina M.J."/>
            <person name="Villalon P."/>
            <person name="Ramirez-Arocha A.C."/>
            <person name="Jimenez P."/>
            <person name="Cuesta I."/>
            <person name="Valdezate S."/>
        </authorList>
    </citation>
    <scope>NUCLEOTIDE SEQUENCE [LARGE SCALE GENOMIC DNA]</scope>
    <source>
        <strain evidence="1 3">CNM20110639</strain>
        <strain evidence="2 4">CNM20110649</strain>
    </source>
</reference>
<keyword evidence="4" id="KW-1185">Reference proteome</keyword>
<organism evidence="1 3">
    <name type="scientific">Nocardia cyriacigeorgica</name>
    <dbReference type="NCBI Taxonomy" id="135487"/>
    <lineage>
        <taxon>Bacteria</taxon>
        <taxon>Bacillati</taxon>
        <taxon>Actinomycetota</taxon>
        <taxon>Actinomycetes</taxon>
        <taxon>Mycobacteriales</taxon>
        <taxon>Nocardiaceae</taxon>
        <taxon>Nocardia</taxon>
    </lineage>
</organism>
<dbReference type="EMBL" id="JAAGUZ010000005">
    <property type="protein sequence ID" value="NEW43433.1"/>
    <property type="molecule type" value="Genomic_DNA"/>
</dbReference>
<protein>
    <submittedName>
        <fullName evidence="1">Uncharacterized protein</fullName>
    </submittedName>
</protein>
<dbReference type="EMBL" id="JAAGUX010000116">
    <property type="protein sequence ID" value="NEW59557.1"/>
    <property type="molecule type" value="Genomic_DNA"/>
</dbReference>
<dbReference type="Proteomes" id="UP000470876">
    <property type="component" value="Unassembled WGS sequence"/>
</dbReference>
<dbReference type="AlphaFoldDB" id="A0A6P1D3B8"/>
<evidence type="ECO:0000313" key="4">
    <source>
        <dbReference type="Proteomes" id="UP000470876"/>
    </source>
</evidence>
<sequence length="113" mass="12448">MTHVDELDEHDAPPAEQAVYHEVFNPDFSVGVACDRSGMIVGIHLGDEVWGSSDHWAAAEIVRVARLAYLKSRVGRRVELLEAGVPPYTADALGLPTEAEFQQQLRDEFGPGY</sequence>
<comment type="caution">
    <text evidence="1">The sequence shown here is derived from an EMBL/GenBank/DDBJ whole genome shotgun (WGS) entry which is preliminary data.</text>
</comment>
<dbReference type="RefSeq" id="WP_163824873.1">
    <property type="nucleotide sequence ID" value="NZ_JAAGUX010000116.1"/>
</dbReference>
<evidence type="ECO:0000313" key="2">
    <source>
        <dbReference type="EMBL" id="NEW59557.1"/>
    </source>
</evidence>
<evidence type="ECO:0000313" key="1">
    <source>
        <dbReference type="EMBL" id="NEW43433.1"/>
    </source>
</evidence>
<proteinExistence type="predicted"/>
<accession>A0A6P1D3B8</accession>
<dbReference type="Proteomes" id="UP000468928">
    <property type="component" value="Unassembled WGS sequence"/>
</dbReference>
<name>A0A6P1D3B8_9NOCA</name>